<feature type="domain" description="NAD(P)-binding" evidence="1">
    <location>
        <begin position="2"/>
        <end position="135"/>
    </location>
</feature>
<dbReference type="InterPro" id="IPR036291">
    <property type="entry name" value="NAD(P)-bd_dom_sf"/>
</dbReference>
<gene>
    <name evidence="2" type="ORF">PCAR00345_LOCUS20831</name>
    <name evidence="3" type="ORF">PCAR00345_LOCUS20835</name>
</gene>
<dbReference type="InterPro" id="IPR036249">
    <property type="entry name" value="Thioredoxin-like_sf"/>
</dbReference>
<evidence type="ECO:0000313" key="2">
    <source>
        <dbReference type="EMBL" id="CAE0768219.1"/>
    </source>
</evidence>
<dbReference type="AlphaFoldDB" id="A0A6S9XUJ3"/>
<dbReference type="EMBL" id="HBIZ01032698">
    <property type="protein sequence ID" value="CAE0768219.1"/>
    <property type="molecule type" value="Transcribed_RNA"/>
</dbReference>
<evidence type="ECO:0000313" key="3">
    <source>
        <dbReference type="EMBL" id="CAE0768223.1"/>
    </source>
</evidence>
<dbReference type="GO" id="GO:0015035">
    <property type="term" value="F:protein-disulfide reductase activity"/>
    <property type="evidence" value="ECO:0007669"/>
    <property type="project" value="InterPro"/>
</dbReference>
<dbReference type="Pfam" id="PF13460">
    <property type="entry name" value="NAD_binding_10"/>
    <property type="match status" value="1"/>
</dbReference>
<dbReference type="InterPro" id="IPR007263">
    <property type="entry name" value="DCC1-like"/>
</dbReference>
<reference evidence="3" key="1">
    <citation type="submission" date="2021-01" db="EMBL/GenBank/DDBJ databases">
        <authorList>
            <person name="Corre E."/>
            <person name="Pelletier E."/>
            <person name="Niang G."/>
            <person name="Scheremetjew M."/>
            <person name="Finn R."/>
            <person name="Kale V."/>
            <person name="Holt S."/>
            <person name="Cochrane G."/>
            <person name="Meng A."/>
            <person name="Brown T."/>
            <person name="Cohen L."/>
        </authorList>
    </citation>
    <scope>NUCLEOTIDE SEQUENCE</scope>
    <source>
        <strain evidence="3">CCMP645</strain>
    </source>
</reference>
<dbReference type="Gene3D" id="3.40.50.720">
    <property type="entry name" value="NAD(P)-binding Rossmann-like Domain"/>
    <property type="match status" value="1"/>
</dbReference>
<evidence type="ECO:0000259" key="1">
    <source>
        <dbReference type="Pfam" id="PF13460"/>
    </source>
</evidence>
<dbReference type="PANTHER" id="PTHR12126">
    <property type="entry name" value="NADH-UBIQUINONE OXIDOREDUCTASE 39 KDA SUBUNIT-RELATED"/>
    <property type="match status" value="1"/>
</dbReference>
<dbReference type="GO" id="GO:0005739">
    <property type="term" value="C:mitochondrion"/>
    <property type="evidence" value="ECO:0007669"/>
    <property type="project" value="TreeGrafter"/>
</dbReference>
<dbReference type="SUPFAM" id="SSF52833">
    <property type="entry name" value="Thioredoxin-like"/>
    <property type="match status" value="1"/>
</dbReference>
<organism evidence="3">
    <name type="scientific">Chrysotila carterae</name>
    <name type="common">Marine alga</name>
    <name type="synonym">Syracosphaera carterae</name>
    <dbReference type="NCBI Taxonomy" id="13221"/>
    <lineage>
        <taxon>Eukaryota</taxon>
        <taxon>Haptista</taxon>
        <taxon>Haptophyta</taxon>
        <taxon>Prymnesiophyceae</taxon>
        <taxon>Isochrysidales</taxon>
        <taxon>Isochrysidaceae</taxon>
        <taxon>Chrysotila</taxon>
    </lineage>
</organism>
<dbReference type="PANTHER" id="PTHR12126:SF16">
    <property type="entry name" value="MIOREX COMPLEX COMPONENT 2"/>
    <property type="match status" value="1"/>
</dbReference>
<dbReference type="EMBL" id="HBIZ01032703">
    <property type="protein sequence ID" value="CAE0768223.1"/>
    <property type="molecule type" value="Transcribed_RNA"/>
</dbReference>
<dbReference type="GO" id="GO:0044877">
    <property type="term" value="F:protein-containing complex binding"/>
    <property type="evidence" value="ECO:0007669"/>
    <property type="project" value="TreeGrafter"/>
</dbReference>
<accession>A0A6S9XUJ3</accession>
<dbReference type="InterPro" id="IPR051207">
    <property type="entry name" value="ComplexI_NDUFA9_subunit"/>
</dbReference>
<proteinExistence type="predicted"/>
<sequence>MRAALARGASVASVSRRGKPVASVSPPLDRAEWISADVQDSAALQNAMKGADAVISCLGAFGSNEFMRRVNGEQNEKIISAAAAGGVERFVYISAAPFGPIEKLIPGYFEGKRAAEAAVSKHFGDRGTVIQPGMVYGTRHVSKHVSIPLGIIGWPMSIFFQSSPVRGLANTLGRWGLLLVPPSSVEEVASTAVAAALGTNAENGGNSGAGGSQNAGQSGSAVALGWERIKQIAHSVEMSSVPAVTLFWDGGCPLCRREIGFYQRLDTKKRVNWVDIHESPSALEPHGVTVDKAMSLIHAVDNQGNLQVGVPAFLAVWEQLPYWNILPPILRRLPFAIPAIDAAYGFWARRRLQLTGRVHALGGSSPCRK</sequence>
<protein>
    <recommendedName>
        <fullName evidence="1">NAD(P)-binding domain-containing protein</fullName>
    </recommendedName>
</protein>
<name>A0A6S9XUJ3_CHRCT</name>
<dbReference type="SUPFAM" id="SSF51735">
    <property type="entry name" value="NAD(P)-binding Rossmann-fold domains"/>
    <property type="match status" value="1"/>
</dbReference>
<dbReference type="InterPro" id="IPR016040">
    <property type="entry name" value="NAD(P)-bd_dom"/>
</dbReference>
<dbReference type="Pfam" id="PF04134">
    <property type="entry name" value="DCC1-like"/>
    <property type="match status" value="1"/>
</dbReference>